<keyword evidence="2" id="KW-0472">Membrane</keyword>
<feature type="compositionally biased region" description="Basic and acidic residues" evidence="1">
    <location>
        <begin position="514"/>
        <end position="526"/>
    </location>
</feature>
<organism evidence="3 4">
    <name type="scientific">Imshaugia aleurites</name>
    <dbReference type="NCBI Taxonomy" id="172621"/>
    <lineage>
        <taxon>Eukaryota</taxon>
        <taxon>Fungi</taxon>
        <taxon>Dikarya</taxon>
        <taxon>Ascomycota</taxon>
        <taxon>Pezizomycotina</taxon>
        <taxon>Lecanoromycetes</taxon>
        <taxon>OSLEUM clade</taxon>
        <taxon>Lecanoromycetidae</taxon>
        <taxon>Lecanorales</taxon>
        <taxon>Lecanorineae</taxon>
        <taxon>Parmeliaceae</taxon>
        <taxon>Imshaugia</taxon>
    </lineage>
</organism>
<dbReference type="Proteomes" id="UP000664534">
    <property type="component" value="Unassembled WGS sequence"/>
</dbReference>
<feature type="region of interest" description="Disordered" evidence="1">
    <location>
        <begin position="118"/>
        <end position="139"/>
    </location>
</feature>
<evidence type="ECO:0000256" key="2">
    <source>
        <dbReference type="SAM" id="Phobius"/>
    </source>
</evidence>
<protein>
    <submittedName>
        <fullName evidence="3">Uncharacterized protein</fullName>
    </submittedName>
</protein>
<accession>A0A8H3IKH1</accession>
<evidence type="ECO:0000313" key="4">
    <source>
        <dbReference type="Proteomes" id="UP000664534"/>
    </source>
</evidence>
<feature type="compositionally biased region" description="Basic and acidic residues" evidence="1">
    <location>
        <begin position="432"/>
        <end position="449"/>
    </location>
</feature>
<feature type="compositionally biased region" description="Polar residues" evidence="1">
    <location>
        <begin position="620"/>
        <end position="652"/>
    </location>
</feature>
<feature type="region of interest" description="Disordered" evidence="1">
    <location>
        <begin position="331"/>
        <end position="353"/>
    </location>
</feature>
<feature type="region of interest" description="Disordered" evidence="1">
    <location>
        <begin position="382"/>
        <end position="677"/>
    </location>
</feature>
<dbReference type="AlphaFoldDB" id="A0A8H3IKH1"/>
<evidence type="ECO:0000256" key="1">
    <source>
        <dbReference type="SAM" id="MobiDB-lite"/>
    </source>
</evidence>
<comment type="caution">
    <text evidence="3">The sequence shown here is derived from an EMBL/GenBank/DDBJ whole genome shotgun (WGS) entry which is preliminary data.</text>
</comment>
<keyword evidence="4" id="KW-1185">Reference proteome</keyword>
<reference evidence="3" key="1">
    <citation type="submission" date="2021-03" db="EMBL/GenBank/DDBJ databases">
        <authorList>
            <person name="Tagirdzhanova G."/>
        </authorList>
    </citation>
    <scope>NUCLEOTIDE SEQUENCE</scope>
</reference>
<feature type="compositionally biased region" description="Polar residues" evidence="1">
    <location>
        <begin position="535"/>
        <end position="545"/>
    </location>
</feature>
<evidence type="ECO:0000313" key="3">
    <source>
        <dbReference type="EMBL" id="CAF9918785.1"/>
    </source>
</evidence>
<keyword evidence="2" id="KW-0812">Transmembrane</keyword>
<feature type="compositionally biased region" description="Acidic residues" evidence="1">
    <location>
        <begin position="403"/>
        <end position="412"/>
    </location>
</feature>
<dbReference type="OrthoDB" id="10467313at2759"/>
<name>A0A8H3IKH1_9LECA</name>
<dbReference type="EMBL" id="CAJPDT010000021">
    <property type="protein sequence ID" value="CAF9918785.1"/>
    <property type="molecule type" value="Genomic_DNA"/>
</dbReference>
<feature type="compositionally biased region" description="Basic and acidic residues" evidence="1">
    <location>
        <begin position="667"/>
        <end position="677"/>
    </location>
</feature>
<feature type="compositionally biased region" description="Polar residues" evidence="1">
    <location>
        <begin position="453"/>
        <end position="473"/>
    </location>
</feature>
<keyword evidence="2" id="KW-1133">Transmembrane helix</keyword>
<feature type="compositionally biased region" description="Low complexity" evidence="1">
    <location>
        <begin position="474"/>
        <end position="491"/>
    </location>
</feature>
<gene>
    <name evidence="3" type="ORF">IMSHALPRED_004414</name>
</gene>
<sequence length="710" mass="75338">MNHLAETREAPTPVQGLKGGCQYLPALLILIIYFYSGLIDWQFLLFGLLILYILSPFTVTSPRLDVPVAATSGIYIPRAITTCANALEGSRGRAVPALEQGPNESLAVVPTPSLSPVPLPSFGPSRRGHDAAPRPQLRSGRHVQIVEMAASPAQDDRNPLHHLPTLDHRHQPILPPKTPLPRLPLTLGTEPRSADDVVLGHGVETQDVTQLRIRLDWLSIAARDRDQEVAEVSDSLSRLSVTDVDGRTVSKTGSGSARKGALRSPRCRSPWQVAKLPRPERSSDHKARIARLKATAKRTGRLQRSANQQPATDICVEADGGMVGVEVEERVDGGDRSLADGDSMEGVIDGDGDEELADAEAAEIPRADEEYNTVMIGSDVDGEMELDDETPASSGDSKVIDGDSMDLEEDAPPAEAKEAGDSKSMEIGAQSDHGKVNKETLQDKIRGEKATLASRQASTIGTNGSEMGSSSAGATARPSQQPAASASVAETEVADPSPLHGVAQHLISTNSAADLREARRGKRPESRATPPASPLPTNMASTTGSAKPASGNDESAAPKKQPGKRGCGSSGDEKPDDGAGQAKQNQTDESPPAASSRPRLSATRQVLLAKRNARGKGTANGRTDNSRNSTASGPSTAAQPSTVDPPQSSKRAMQTKPEKADSDDDIVPLKDIPDKTLTEQENWAQYMEAAGSMYVEPPDTDEEDNDNEKS</sequence>
<feature type="compositionally biased region" description="Low complexity" evidence="1">
    <location>
        <begin position="590"/>
        <end position="604"/>
    </location>
</feature>
<proteinExistence type="predicted"/>
<feature type="transmembrane region" description="Helical" evidence="2">
    <location>
        <begin position="27"/>
        <end position="54"/>
    </location>
</feature>
<feature type="compositionally biased region" description="Basic and acidic residues" evidence="1">
    <location>
        <begin position="415"/>
        <end position="424"/>
    </location>
</feature>